<evidence type="ECO:0000256" key="4">
    <source>
        <dbReference type="SAM" id="MobiDB-lite"/>
    </source>
</evidence>
<dbReference type="EMBL" id="MT270413">
    <property type="protein sequence ID" value="QTJ24583.1"/>
    <property type="molecule type" value="mRNA"/>
</dbReference>
<dbReference type="GO" id="GO:0001516">
    <property type="term" value="P:prostaglandin biosynthetic process"/>
    <property type="evidence" value="ECO:0007669"/>
    <property type="project" value="UniProtKB-UniPathway"/>
</dbReference>
<dbReference type="PANTHER" id="PTHR12782:SF5">
    <property type="entry name" value="PROSTAGLANDIN E SYNTHASE 2"/>
    <property type="match status" value="1"/>
</dbReference>
<dbReference type="SUPFAM" id="SSF47616">
    <property type="entry name" value="GST C-terminal domain-like"/>
    <property type="match status" value="1"/>
</dbReference>
<dbReference type="InterPro" id="IPR040079">
    <property type="entry name" value="Glutathione_S-Trfase"/>
</dbReference>
<evidence type="ECO:0000259" key="5">
    <source>
        <dbReference type="Pfam" id="PF00462"/>
    </source>
</evidence>
<dbReference type="InterPro" id="IPR034334">
    <property type="entry name" value="PGES2"/>
</dbReference>
<dbReference type="Pfam" id="PF00462">
    <property type="entry name" value="Glutaredoxin"/>
    <property type="match status" value="1"/>
</dbReference>
<keyword evidence="3" id="KW-0443">Lipid metabolism</keyword>
<feature type="region of interest" description="Disordered" evidence="4">
    <location>
        <begin position="70"/>
        <end position="89"/>
    </location>
</feature>
<dbReference type="SFLD" id="SFLDS00019">
    <property type="entry name" value="Glutathione_Transferase_(cytos"/>
    <property type="match status" value="1"/>
</dbReference>
<feature type="domain" description="Glutaredoxin" evidence="5">
    <location>
        <begin position="100"/>
        <end position="153"/>
    </location>
</feature>
<evidence type="ECO:0000256" key="3">
    <source>
        <dbReference type="ARBA" id="ARBA00023098"/>
    </source>
</evidence>
<dbReference type="PROSITE" id="PS51354">
    <property type="entry name" value="GLUTAREDOXIN_2"/>
    <property type="match status" value="1"/>
</dbReference>
<proteinExistence type="evidence at transcript level"/>
<name>A0A8A6NII4_PERAI</name>
<dbReference type="InterPro" id="IPR036282">
    <property type="entry name" value="Glutathione-S-Trfase_C_sf"/>
</dbReference>
<dbReference type="Gene3D" id="3.40.30.10">
    <property type="entry name" value="Glutaredoxin"/>
    <property type="match status" value="1"/>
</dbReference>
<dbReference type="CDD" id="cd03197">
    <property type="entry name" value="GST_C_mPGES2"/>
    <property type="match status" value="1"/>
</dbReference>
<dbReference type="InterPro" id="IPR011767">
    <property type="entry name" value="GLR_AS"/>
</dbReference>
<dbReference type="PROSITE" id="PS00195">
    <property type="entry name" value="GLUTAREDOXIN_1"/>
    <property type="match status" value="1"/>
</dbReference>
<evidence type="ECO:0000256" key="1">
    <source>
        <dbReference type="ARBA" id="ARBA00002549"/>
    </source>
</evidence>
<dbReference type="SUPFAM" id="SSF52833">
    <property type="entry name" value="Thioredoxin-like"/>
    <property type="match status" value="1"/>
</dbReference>
<dbReference type="InterPro" id="IPR036249">
    <property type="entry name" value="Thioredoxin-like_sf"/>
</dbReference>
<dbReference type="InterPro" id="IPR034335">
    <property type="entry name" value="PGES2_C"/>
</dbReference>
<accession>A0A8A6NII4</accession>
<comment type="similarity">
    <text evidence="2">Belongs to the GST superfamily.</text>
</comment>
<organism evidence="6">
    <name type="scientific">Perinereis aibuhitensis</name>
    <name type="common">Korean lugworm</name>
    <name type="synonym">Nereis aibuhitensis</name>
    <dbReference type="NCBI Taxonomy" id="126650"/>
    <lineage>
        <taxon>Eukaryota</taxon>
        <taxon>Metazoa</taxon>
        <taxon>Spiralia</taxon>
        <taxon>Lophotrochozoa</taxon>
        <taxon>Annelida</taxon>
        <taxon>Polychaeta</taxon>
        <taxon>Errantia</taxon>
        <taxon>Phyllodocida</taxon>
        <taxon>Nereididae</taxon>
        <taxon>Perinereis</taxon>
    </lineage>
</organism>
<evidence type="ECO:0000256" key="2">
    <source>
        <dbReference type="ARBA" id="ARBA00007409"/>
    </source>
</evidence>
<dbReference type="GO" id="GO:0050220">
    <property type="term" value="F:prostaglandin-E synthase activity"/>
    <property type="evidence" value="ECO:0007669"/>
    <property type="project" value="InterPro"/>
</dbReference>
<evidence type="ECO:0000313" key="6">
    <source>
        <dbReference type="EMBL" id="QTJ24583.1"/>
    </source>
</evidence>
<dbReference type="UniPathway" id="UPA00662"/>
<dbReference type="PANTHER" id="PTHR12782">
    <property type="entry name" value="MICROSOMAL PROSTAGLANDIN E SYNTHASE-2"/>
    <property type="match status" value="1"/>
</dbReference>
<dbReference type="SFLD" id="SFLDG01203">
    <property type="entry name" value="Prostaglandin_E_synthase_like1"/>
    <property type="match status" value="1"/>
</dbReference>
<dbReference type="Gene3D" id="6.20.200.30">
    <property type="match status" value="1"/>
</dbReference>
<feature type="compositionally biased region" description="Polar residues" evidence="4">
    <location>
        <begin position="70"/>
        <end position="86"/>
    </location>
</feature>
<dbReference type="Gene3D" id="1.20.1050.10">
    <property type="match status" value="1"/>
</dbReference>
<dbReference type="InterPro" id="IPR002109">
    <property type="entry name" value="Glutaredoxin"/>
</dbReference>
<dbReference type="SFLD" id="SFLDG01182">
    <property type="entry name" value="Prostaglandin_E_synthase_like"/>
    <property type="match status" value="1"/>
</dbReference>
<dbReference type="AlphaFoldDB" id="A0A8A6NII4"/>
<reference evidence="6" key="1">
    <citation type="submission" date="2020-04" db="EMBL/GenBank/DDBJ databases">
        <title>Cloning of prostaglandin e2 synthetase gene and the effects of different diets on it were studied.</title>
        <authorList>
            <person name="Xing J."/>
        </authorList>
    </citation>
    <scope>NUCLEOTIDE SEQUENCE</scope>
</reference>
<dbReference type="GO" id="GO:0005739">
    <property type="term" value="C:mitochondrion"/>
    <property type="evidence" value="ECO:0007669"/>
    <property type="project" value="TreeGrafter"/>
</dbReference>
<sequence length="381" mass="43161">MRICLRFSLLTTRACKLITAQRLTAVSSLQRRCLTTGSSRTSWGSAWKTGALLTAGGVAVSLAWAKSQNGSQYADTGTPPQYTPSRSLKRETDQTGLKLTLFQYQTCPFCCKVRALLDFYGFSYDVIEVNSVWRTQIKWSSYKKVPILVVEGKEGTLQMNDSSVIMSLLESFLENKSESLRKLLSYYPPLEGPNAKGKNVVEYPNRYFIMFGETKPSRSAEVLKEERKWRKWADDVLVHTLSPNVYRTPSEALQAFRYFSDVGEWEKNFSTTERLVVIYVGAAAMYILGKVLKRRYQLKDDVRESLYDACDEFVKGLGNKRNFVGGDVPNLGDIAVYGVLTSIEGCDAFQDLWKNTKIKNWYMNMKSAVNQHQGSRKLVTG</sequence>
<protein>
    <submittedName>
        <fullName evidence="6">Prostaglandin E synthase</fullName>
    </submittedName>
</protein>
<comment type="function">
    <text evidence="1">Has a glutathione-disulfide oxidoreductase activity in the presence of NADPH and glutathione reductase. Reduces low molecular weight disulfides and proteins.</text>
</comment>